<comment type="caution">
    <text evidence="1">The sequence shown here is derived from an EMBL/GenBank/DDBJ whole genome shotgun (WGS) entry which is preliminary data.</text>
</comment>
<proteinExistence type="predicted"/>
<evidence type="ECO:0000313" key="2">
    <source>
        <dbReference type="Proteomes" id="UP001199750"/>
    </source>
</evidence>
<evidence type="ECO:0000313" key="1">
    <source>
        <dbReference type="EMBL" id="MCG4961886.1"/>
    </source>
</evidence>
<dbReference type="AlphaFoldDB" id="A0AAW5CGN4"/>
<dbReference type="EMBL" id="JAKNDN010000049">
    <property type="protein sequence ID" value="MCG4961886.1"/>
    <property type="molecule type" value="Genomic_DNA"/>
</dbReference>
<dbReference type="RefSeq" id="WP_022159720.1">
    <property type="nucleotide sequence ID" value="NZ_BAABYK010000001.1"/>
</dbReference>
<accession>A0AAW5CGN4</accession>
<organism evidence="1 2">
    <name type="scientific">Odoribacter splanchnicus</name>
    <dbReference type="NCBI Taxonomy" id="28118"/>
    <lineage>
        <taxon>Bacteria</taxon>
        <taxon>Pseudomonadati</taxon>
        <taxon>Bacteroidota</taxon>
        <taxon>Bacteroidia</taxon>
        <taxon>Bacteroidales</taxon>
        <taxon>Odoribacteraceae</taxon>
        <taxon>Odoribacter</taxon>
    </lineage>
</organism>
<sequence>MRLDQFIFRFSKLQDGIGAKLFRYILEWLYEDTSTMSIRDILNRLERLNLIDDVESWVYIRELRNTVSHNYPLGTKEVVDSLNELIRQVETIKNIYSRLKEVYQSK</sequence>
<dbReference type="Proteomes" id="UP001199750">
    <property type="component" value="Unassembled WGS sequence"/>
</dbReference>
<dbReference type="Gene3D" id="1.20.120.330">
    <property type="entry name" value="Nucleotidyltransferases domain 2"/>
    <property type="match status" value="1"/>
</dbReference>
<name>A0AAW5CGN4_9BACT</name>
<protein>
    <submittedName>
        <fullName evidence="1">Nucleotidyltransferase substrate binding protein</fullName>
    </submittedName>
</protein>
<reference evidence="1" key="1">
    <citation type="submission" date="2022-01" db="EMBL/GenBank/DDBJ databases">
        <title>Collection of gut derived symbiotic bacterial strains cultured from healthy donors.</title>
        <authorList>
            <person name="Lin H."/>
            <person name="Kohout C."/>
            <person name="Waligurski E."/>
            <person name="Pamer E.G."/>
        </authorList>
    </citation>
    <scope>NUCLEOTIDE SEQUENCE</scope>
    <source>
        <strain evidence="1">DFI.1.149</strain>
    </source>
</reference>
<dbReference type="SUPFAM" id="SSF81593">
    <property type="entry name" value="Nucleotidyltransferase substrate binding subunit/domain"/>
    <property type="match status" value="1"/>
</dbReference>
<gene>
    <name evidence="1" type="ORF">L0P03_18885</name>
</gene>